<feature type="transmembrane region" description="Helical" evidence="1">
    <location>
        <begin position="114"/>
        <end position="133"/>
    </location>
</feature>
<evidence type="ECO:0000313" key="2">
    <source>
        <dbReference type="EMBL" id="SVD97295.1"/>
    </source>
</evidence>
<evidence type="ECO:0008006" key="3">
    <source>
        <dbReference type="Google" id="ProtNLM"/>
    </source>
</evidence>
<dbReference type="GO" id="GO:0008643">
    <property type="term" value="P:carbohydrate transport"/>
    <property type="evidence" value="ECO:0007669"/>
    <property type="project" value="InterPro"/>
</dbReference>
<feature type="transmembrane region" description="Helical" evidence="1">
    <location>
        <begin position="50"/>
        <end position="75"/>
    </location>
</feature>
<evidence type="ECO:0000256" key="1">
    <source>
        <dbReference type="SAM" id="Phobius"/>
    </source>
</evidence>
<accession>A0A382ZQF6</accession>
<feature type="non-terminal residue" evidence="2">
    <location>
        <position position="256"/>
    </location>
</feature>
<gene>
    <name evidence="2" type="ORF">METZ01_LOCUS450149</name>
</gene>
<feature type="transmembrane region" description="Helical" evidence="1">
    <location>
        <begin position="225"/>
        <end position="246"/>
    </location>
</feature>
<keyword evidence="1" id="KW-0812">Transmembrane</keyword>
<dbReference type="PANTHER" id="PTHR11328">
    <property type="entry name" value="MAJOR FACILITATOR SUPERFAMILY DOMAIN-CONTAINING PROTEIN"/>
    <property type="match status" value="1"/>
</dbReference>
<dbReference type="SUPFAM" id="SSF103473">
    <property type="entry name" value="MFS general substrate transporter"/>
    <property type="match status" value="1"/>
</dbReference>
<feature type="transmembrane region" description="Helical" evidence="1">
    <location>
        <begin position="139"/>
        <end position="162"/>
    </location>
</feature>
<name>A0A382ZQF6_9ZZZZ</name>
<proteinExistence type="predicted"/>
<dbReference type="InterPro" id="IPR036259">
    <property type="entry name" value="MFS_trans_sf"/>
</dbReference>
<reference evidence="2" key="1">
    <citation type="submission" date="2018-05" db="EMBL/GenBank/DDBJ databases">
        <authorList>
            <person name="Lanie J.A."/>
            <person name="Ng W.-L."/>
            <person name="Kazmierczak K.M."/>
            <person name="Andrzejewski T.M."/>
            <person name="Davidsen T.M."/>
            <person name="Wayne K.J."/>
            <person name="Tettelin H."/>
            <person name="Glass J.I."/>
            <person name="Rusch D."/>
            <person name="Podicherti R."/>
            <person name="Tsui H.-C.T."/>
            <person name="Winkler M.E."/>
        </authorList>
    </citation>
    <scope>NUCLEOTIDE SEQUENCE</scope>
</reference>
<feature type="non-terminal residue" evidence="2">
    <location>
        <position position="1"/>
    </location>
</feature>
<dbReference type="AlphaFoldDB" id="A0A382ZQF6"/>
<sequence>GLTIIGSMALIALPVLIATTLLTVPERQAYPRPRTPILKNARIMFKNGSFMLLFMGFMLMSLGTGWGSATFMLFATYVVEAEGQTQAILLGYYGANILALPVWVLVAEKIGKKPTWLAGGILFVIITPMFLLLEAGNLWGFFACLAVYGIAGGNFGAISMSMKADVIEIASRKSSENISGSYIAVWSLGSKLVAALALGTALPFLQLLGFDPNATNGPEEINALRLVYVLPPWLFYAISVAILWRYPISAARLGRL</sequence>
<feature type="transmembrane region" description="Helical" evidence="1">
    <location>
        <begin position="87"/>
        <end position="107"/>
    </location>
</feature>
<dbReference type="GO" id="GO:0005886">
    <property type="term" value="C:plasma membrane"/>
    <property type="evidence" value="ECO:0007669"/>
    <property type="project" value="TreeGrafter"/>
</dbReference>
<dbReference type="Gene3D" id="1.20.1250.20">
    <property type="entry name" value="MFS general substrate transporter like domains"/>
    <property type="match status" value="1"/>
</dbReference>
<dbReference type="PANTHER" id="PTHR11328:SF24">
    <property type="entry name" value="MAJOR FACILITATOR SUPERFAMILY (MFS) PROFILE DOMAIN-CONTAINING PROTEIN"/>
    <property type="match status" value="1"/>
</dbReference>
<dbReference type="InterPro" id="IPR039672">
    <property type="entry name" value="MFS_2"/>
</dbReference>
<feature type="transmembrane region" description="Helical" evidence="1">
    <location>
        <begin position="6"/>
        <end position="24"/>
    </location>
</feature>
<feature type="transmembrane region" description="Helical" evidence="1">
    <location>
        <begin position="183"/>
        <end position="205"/>
    </location>
</feature>
<organism evidence="2">
    <name type="scientific">marine metagenome</name>
    <dbReference type="NCBI Taxonomy" id="408172"/>
    <lineage>
        <taxon>unclassified sequences</taxon>
        <taxon>metagenomes</taxon>
        <taxon>ecological metagenomes</taxon>
    </lineage>
</organism>
<keyword evidence="1" id="KW-1133">Transmembrane helix</keyword>
<dbReference type="GO" id="GO:0015293">
    <property type="term" value="F:symporter activity"/>
    <property type="evidence" value="ECO:0007669"/>
    <property type="project" value="InterPro"/>
</dbReference>
<dbReference type="Pfam" id="PF13347">
    <property type="entry name" value="MFS_2"/>
    <property type="match status" value="1"/>
</dbReference>
<keyword evidence="1" id="KW-0472">Membrane</keyword>
<dbReference type="EMBL" id="UINC01185539">
    <property type="protein sequence ID" value="SVD97295.1"/>
    <property type="molecule type" value="Genomic_DNA"/>
</dbReference>
<protein>
    <recommendedName>
        <fullName evidence="3">Major facilitator superfamily (MFS) profile domain-containing protein</fullName>
    </recommendedName>
</protein>